<dbReference type="AlphaFoldDB" id="A7KGD5"/>
<reference evidence="1" key="1">
    <citation type="journal article" date="2007" name="Antimicrob. Agents Chemother.">
        <title>Sequencing and comparative genomic analysis of pK29, a 269-kilobase conjugative plasmid encoding CMY-8 and CTX-M-3 beta-lactamases in Klebsiella pneumoniae.</title>
        <authorList>
            <person name="Chen Y.T."/>
            <person name="Lauderdale T.L."/>
            <person name="Liao T.L."/>
            <person name="Shiau Y.R."/>
            <person name="Shu H.Y."/>
            <person name="Wu K.M."/>
            <person name="Yan J.J."/>
            <person name="Su I.J."/>
            <person name="Tsai S.F."/>
        </authorList>
    </citation>
    <scope>NUCLEOTIDE SEQUENCE</scope>
    <source>
        <strain evidence="1">NK29</strain>
        <plasmid evidence="1">pK29</plasmid>
    </source>
</reference>
<evidence type="ECO:0000313" key="1">
    <source>
        <dbReference type="EMBL" id="ABQ03002.1"/>
    </source>
</evidence>
<reference evidence="1" key="2">
    <citation type="submission" date="2007-01" db="EMBL/GenBank/DDBJ databases">
        <authorList>
            <person name="Chen Y.-T."/>
            <person name="Wu K.-M."/>
            <person name="Liao T.-L."/>
            <person name="Shiau Y.-R."/>
            <person name="Yan J.-J."/>
            <person name="Su I.-J."/>
            <person name="Lauderdale T.-L."/>
            <person name="Tsai S.-F."/>
        </authorList>
    </citation>
    <scope>NUCLEOTIDE SEQUENCE</scope>
    <source>
        <strain evidence="1">NK29</strain>
        <plasmid evidence="1">pK29</plasmid>
    </source>
</reference>
<geneLocation type="plasmid" evidence="1">
    <name>pK29</name>
</geneLocation>
<name>A7KGD5_KLEPN</name>
<dbReference type="EMBL" id="EF382672">
    <property type="protein sequence ID" value="ABQ03002.1"/>
    <property type="molecule type" value="Genomic_DNA"/>
</dbReference>
<sequence length="114" mass="12903">MTPANFRKGAFLHAKISASQATRATDISIQLLTDRVSGEMNYVIVIGRHEGLLQSEAIDPNADKQYRENRYSRHFISVTDANTKALKKTCKVMKTYIKEQAFKPNTWGHSFIKG</sequence>
<protein>
    <submittedName>
        <fullName evidence="1">Uncharacterized protein</fullName>
    </submittedName>
</protein>
<accession>A7KGD5</accession>
<proteinExistence type="predicted"/>
<keyword evidence="1" id="KW-0614">Plasmid</keyword>
<organism evidence="1">
    <name type="scientific">Klebsiella pneumoniae</name>
    <dbReference type="NCBI Taxonomy" id="573"/>
    <lineage>
        <taxon>Bacteria</taxon>
        <taxon>Pseudomonadati</taxon>
        <taxon>Pseudomonadota</taxon>
        <taxon>Gammaproteobacteria</taxon>
        <taxon>Enterobacterales</taxon>
        <taxon>Enterobacteriaceae</taxon>
        <taxon>Klebsiella/Raoultella group</taxon>
        <taxon>Klebsiella</taxon>
        <taxon>Klebsiella pneumoniae complex</taxon>
    </lineage>
</organism>